<comment type="subcellular location">
    <subcellularLocation>
        <location evidence="1">Cell membrane</location>
        <topology evidence="1">Multi-pass membrane protein</topology>
    </subcellularLocation>
</comment>
<feature type="transmembrane region" description="Helical" evidence="7">
    <location>
        <begin position="523"/>
        <end position="544"/>
    </location>
</feature>
<keyword evidence="4 7" id="KW-1133">Transmembrane helix</keyword>
<dbReference type="CDD" id="cd07731">
    <property type="entry name" value="ComA-like_MBL-fold"/>
    <property type="match status" value="1"/>
</dbReference>
<feature type="transmembrane region" description="Helical" evidence="7">
    <location>
        <begin position="57"/>
        <end position="77"/>
    </location>
</feature>
<keyword evidence="5 7" id="KW-0472">Membrane</keyword>
<feature type="transmembrane region" description="Helical" evidence="7">
    <location>
        <begin position="456"/>
        <end position="485"/>
    </location>
</feature>
<dbReference type="InterPro" id="IPR001279">
    <property type="entry name" value="Metallo-B-lactamas"/>
</dbReference>
<evidence type="ECO:0000256" key="3">
    <source>
        <dbReference type="ARBA" id="ARBA00022692"/>
    </source>
</evidence>
<dbReference type="Proteomes" id="UP000431744">
    <property type="component" value="Unassembled WGS sequence"/>
</dbReference>
<feature type="transmembrane region" description="Helical" evidence="7">
    <location>
        <begin position="429"/>
        <end position="450"/>
    </location>
</feature>
<evidence type="ECO:0000313" key="9">
    <source>
        <dbReference type="EMBL" id="KAB1646874.1"/>
    </source>
</evidence>
<dbReference type="SMART" id="SM00849">
    <property type="entry name" value="Lactamase_B"/>
    <property type="match status" value="1"/>
</dbReference>
<feature type="transmembrane region" description="Helical" evidence="7">
    <location>
        <begin position="398"/>
        <end position="417"/>
    </location>
</feature>
<feature type="transmembrane region" description="Helical" evidence="7">
    <location>
        <begin position="33"/>
        <end position="51"/>
    </location>
</feature>
<evidence type="ECO:0000256" key="5">
    <source>
        <dbReference type="ARBA" id="ARBA00023136"/>
    </source>
</evidence>
<dbReference type="GO" id="GO:0016787">
    <property type="term" value="F:hydrolase activity"/>
    <property type="evidence" value="ECO:0007669"/>
    <property type="project" value="UniProtKB-KW"/>
</dbReference>
<feature type="transmembrane region" description="Helical" evidence="7">
    <location>
        <begin position="334"/>
        <end position="367"/>
    </location>
</feature>
<name>A0A6H9WAU5_9MICO</name>
<keyword evidence="2" id="KW-1003">Cell membrane</keyword>
<reference evidence="9 10" key="1">
    <citation type="submission" date="2019-09" db="EMBL/GenBank/DDBJ databases">
        <title>Phylogeny of genus Pseudoclavibacter and closely related genus.</title>
        <authorList>
            <person name="Li Y."/>
        </authorList>
    </citation>
    <scope>NUCLEOTIDE SEQUENCE [LARGE SCALE GENOMIC DNA]</scope>
    <source>
        <strain evidence="9 10">EGI 60007</strain>
    </source>
</reference>
<keyword evidence="9" id="KW-0378">Hydrolase</keyword>
<evidence type="ECO:0000259" key="8">
    <source>
        <dbReference type="SMART" id="SM00849"/>
    </source>
</evidence>
<comment type="caution">
    <text evidence="9">The sequence shown here is derived from an EMBL/GenBank/DDBJ whole genome shotgun (WGS) entry which is preliminary data.</text>
</comment>
<dbReference type="NCBIfam" id="TIGR00360">
    <property type="entry name" value="ComEC_N-term"/>
    <property type="match status" value="1"/>
</dbReference>
<dbReference type="Pfam" id="PF03772">
    <property type="entry name" value="Competence"/>
    <property type="match status" value="1"/>
</dbReference>
<evidence type="ECO:0000256" key="4">
    <source>
        <dbReference type="ARBA" id="ARBA00022989"/>
    </source>
</evidence>
<evidence type="ECO:0000313" key="10">
    <source>
        <dbReference type="Proteomes" id="UP000431744"/>
    </source>
</evidence>
<feature type="region of interest" description="Disordered" evidence="6">
    <location>
        <begin position="1"/>
        <end position="25"/>
    </location>
</feature>
<protein>
    <submittedName>
        <fullName evidence="9">MBL fold metallo-hydrolase</fullName>
    </submittedName>
</protein>
<dbReference type="Pfam" id="PF00753">
    <property type="entry name" value="Lactamase_B"/>
    <property type="match status" value="1"/>
</dbReference>
<dbReference type="EMBL" id="WBJY01000004">
    <property type="protein sequence ID" value="KAB1646874.1"/>
    <property type="molecule type" value="Genomic_DNA"/>
</dbReference>
<gene>
    <name evidence="9" type="ORF">F8O04_14205</name>
</gene>
<feature type="domain" description="Metallo-beta-lactamase" evidence="8">
    <location>
        <begin position="597"/>
        <end position="776"/>
    </location>
</feature>
<dbReference type="PANTHER" id="PTHR30619:SF1">
    <property type="entry name" value="RECOMBINATION PROTEIN 2"/>
    <property type="match status" value="1"/>
</dbReference>
<sequence>MDRSGGGDGRVRSRGEASFAEEPRDDDGRRLDLRLLPAALTAWAVALVVALEPGAGWPVAIGCAIAAIALLAVIAWLRPRGHLRLALVLVQGAWCLALASLVACSGAVQWQASRGPVVEAALDHGSAVHVRAVVTGIVPDDALIAADDGTPRAGASRSAWTAAGGANGRFRASASALDLGDGWADVDVPLLVFGSVEAVATGSAHEAALRAPAIGAQIVFEARLREFEGGGKRLMALATDPAAQTAPAHPFLAWSDELRHRFVTAAQALPGAGGQLLPGLAVGDTRAVDDGLEAAMKSSSLTHLVAVSGSNCALVVGGIVLIGRLLGAPRGVRIAAASAALAAFVVIVTPEGSVVRAAAMAAIVLAVDGWGRHVRGAPVLCLAVILLLTASPDLGVDYGFALSIAATGGLLLGTRPLADRLERWMPRWLAVALAVPVAAQLACQPILILLQPVIPVYGVVANLLAAPAAPVATMVGLIGALLATLAPPLAPLALWAAWLPAHWIGVIATGTAGWPFATLPWPPGILGAFLLAVLTATAVVAWLVRPREPGGRRVSFVAGGLVIVTVAIIVGSGVGSALVRSATFPSEWRYAACDVGQGDAIAVRAGDFVALIDTGPDAEPLAACLDLLGVERIDVLVLSHFDHDHDGAAVHLVDRVAALVVPHTGEALTEPVVAQYATSGIPVRTAAAGDVWQLGDTTWRALWPAAAADGGPSPMSGNDGSLTVHVEPANGPSLLALGDLGEEPQSQVLRAARAAGDRSPAAPVPAVRADIVKMSHHGSSDQAAELYAATGAQLALVSVGAGNGYGHPTAAALGMLDAAGITAARTDLAGTIVVGGGGKAPFAVWMSGRAIDEAGTSEAQRIRYAASHPAGIWLRAFRRRRPPKRR</sequence>
<feature type="compositionally biased region" description="Basic and acidic residues" evidence="6">
    <location>
        <begin position="1"/>
        <end position="15"/>
    </location>
</feature>
<dbReference type="InterPro" id="IPR035681">
    <property type="entry name" value="ComA-like_MBL"/>
</dbReference>
<feature type="transmembrane region" description="Helical" evidence="7">
    <location>
        <begin position="301"/>
        <end position="322"/>
    </location>
</feature>
<dbReference type="SUPFAM" id="SSF56281">
    <property type="entry name" value="Metallo-hydrolase/oxidoreductase"/>
    <property type="match status" value="1"/>
</dbReference>
<organism evidence="9 10">
    <name type="scientific">Pseudoclavibacter endophyticus</name>
    <dbReference type="NCBI Taxonomy" id="1778590"/>
    <lineage>
        <taxon>Bacteria</taxon>
        <taxon>Bacillati</taxon>
        <taxon>Actinomycetota</taxon>
        <taxon>Actinomycetes</taxon>
        <taxon>Micrococcales</taxon>
        <taxon>Microbacteriaceae</taxon>
        <taxon>Pseudoclavibacter</taxon>
    </lineage>
</organism>
<feature type="transmembrane region" description="Helical" evidence="7">
    <location>
        <begin position="374"/>
        <end position="392"/>
    </location>
</feature>
<feature type="transmembrane region" description="Helical" evidence="7">
    <location>
        <begin position="556"/>
        <end position="579"/>
    </location>
</feature>
<dbReference type="Gene3D" id="3.60.15.10">
    <property type="entry name" value="Ribonuclease Z/Hydroxyacylglutathione hydrolase-like"/>
    <property type="match status" value="1"/>
</dbReference>
<dbReference type="GO" id="GO:0005886">
    <property type="term" value="C:plasma membrane"/>
    <property type="evidence" value="ECO:0007669"/>
    <property type="project" value="UniProtKB-SubCell"/>
</dbReference>
<dbReference type="InterPro" id="IPR004477">
    <property type="entry name" value="ComEC_N"/>
</dbReference>
<evidence type="ECO:0000256" key="6">
    <source>
        <dbReference type="SAM" id="MobiDB-lite"/>
    </source>
</evidence>
<proteinExistence type="predicted"/>
<evidence type="ECO:0000256" key="2">
    <source>
        <dbReference type="ARBA" id="ARBA00022475"/>
    </source>
</evidence>
<dbReference type="AlphaFoldDB" id="A0A6H9WAU5"/>
<dbReference type="InterPro" id="IPR036866">
    <property type="entry name" value="RibonucZ/Hydroxyglut_hydro"/>
</dbReference>
<evidence type="ECO:0000256" key="7">
    <source>
        <dbReference type="SAM" id="Phobius"/>
    </source>
</evidence>
<evidence type="ECO:0000256" key="1">
    <source>
        <dbReference type="ARBA" id="ARBA00004651"/>
    </source>
</evidence>
<keyword evidence="10" id="KW-1185">Reference proteome</keyword>
<dbReference type="RefSeq" id="WP_192497431.1">
    <property type="nucleotide sequence ID" value="NZ_BMHG01000002.1"/>
</dbReference>
<keyword evidence="3 7" id="KW-0812">Transmembrane</keyword>
<dbReference type="PANTHER" id="PTHR30619">
    <property type="entry name" value="DNA INTERNALIZATION/COMPETENCE PROTEIN COMEC/REC2"/>
    <property type="match status" value="1"/>
</dbReference>
<dbReference type="InterPro" id="IPR052159">
    <property type="entry name" value="Competence_DNA_uptake"/>
</dbReference>
<accession>A0A6H9WAU5</accession>
<feature type="transmembrane region" description="Helical" evidence="7">
    <location>
        <begin position="492"/>
        <end position="517"/>
    </location>
</feature>